<evidence type="ECO:0000313" key="2">
    <source>
        <dbReference type="Proteomes" id="UP001457898"/>
    </source>
</evidence>
<gene>
    <name evidence="1" type="ORF">WMO65_11660</name>
</gene>
<accession>A0ABV1DMQ2</accession>
<dbReference type="RefSeq" id="WP_187370521.1">
    <property type="nucleotide sequence ID" value="NZ_JBBMFP010000009.1"/>
</dbReference>
<organism evidence="1 2">
    <name type="scientific">Blautia caccae</name>
    <dbReference type="NCBI Taxonomy" id="3133175"/>
    <lineage>
        <taxon>Bacteria</taxon>
        <taxon>Bacillati</taxon>
        <taxon>Bacillota</taxon>
        <taxon>Clostridia</taxon>
        <taxon>Lachnospirales</taxon>
        <taxon>Lachnospiraceae</taxon>
        <taxon>Blautia</taxon>
    </lineage>
</organism>
<reference evidence="1 2" key="1">
    <citation type="submission" date="2024-03" db="EMBL/GenBank/DDBJ databases">
        <title>Human intestinal bacterial collection.</title>
        <authorList>
            <person name="Pauvert C."/>
            <person name="Hitch T.C.A."/>
            <person name="Clavel T."/>
        </authorList>
    </citation>
    <scope>NUCLEOTIDE SEQUENCE [LARGE SCALE GENOMIC DNA]</scope>
    <source>
        <strain evidence="1 2">CLA-SR-H028</strain>
    </source>
</reference>
<sequence length="58" mass="6671">MNSKQNLKSVLDELHFTEKEQSVFEEAISAARDYMRDGDIDLEKKVTQIVEEVVADEV</sequence>
<dbReference type="Proteomes" id="UP001457898">
    <property type="component" value="Unassembled WGS sequence"/>
</dbReference>
<protein>
    <submittedName>
        <fullName evidence="1">Uncharacterized protein</fullName>
    </submittedName>
</protein>
<evidence type="ECO:0000313" key="1">
    <source>
        <dbReference type="EMBL" id="MEQ2431662.1"/>
    </source>
</evidence>
<name>A0ABV1DMQ2_9FIRM</name>
<comment type="caution">
    <text evidence="1">The sequence shown here is derived from an EMBL/GenBank/DDBJ whole genome shotgun (WGS) entry which is preliminary data.</text>
</comment>
<proteinExistence type="predicted"/>
<keyword evidence="2" id="KW-1185">Reference proteome</keyword>
<dbReference type="EMBL" id="JBBMFP010000009">
    <property type="protein sequence ID" value="MEQ2431662.1"/>
    <property type="molecule type" value="Genomic_DNA"/>
</dbReference>